<dbReference type="GO" id="GO:0030983">
    <property type="term" value="F:mismatched DNA binding"/>
    <property type="evidence" value="ECO:0007669"/>
    <property type="project" value="InterPro"/>
</dbReference>
<keyword evidence="5" id="KW-0614">Plasmid</keyword>
<keyword evidence="2" id="KW-0067">ATP-binding</keyword>
<gene>
    <name evidence="5" type="ORF">M0639_34085</name>
</gene>
<protein>
    <submittedName>
        <fullName evidence="5">DNA mismatch repair protein MutS</fullName>
    </submittedName>
</protein>
<sequence length="538" mass="61841">MNVRPPLPMHNVDAIHRTYAPDDDAAAMTAESFRSILFENPATAPPLETNPPEFFGDLNLEQVVTSIVAGHEEYDLEQFFHTALTDTAAITYRHEVFRDVQMEEVRSAVDEFAAGMHEMRTHLARARKRYYPREQQAWFLMAVRVFAVATTRLSDNLTVLSLRSSGLRRFRDYLADYLQGPEFSTLRGDLDNVERALSGIRYCLIIKGDRITVRRYDGESDYSTEVERTFEKFKQGEVREHHLRNTAGWGLNHVEAHVLDLLARLHPREFAELNQFCQHNRGFLDRVIDDFDREIQFYLVYLDYLDRFEHAGLQFCYPHVTDRSHEVSAFDTFDIALAERLVPERAVVCNDFALTGRERVIVVSGPNQGGKTTFARTFGQMHYLGRLGCLVPGHRARLHLYDHLFTHFEREEVITNLSGKLQDELERIHDILDQATSESIVIMNETFTSTTVKDARLLGGAVLNRIIDRGMLGVYVTFVDELSRLNEATVSMVAAVDPDDPAHRTFTLVRQRADGLAYALTLAEKYRLTYQQVKERRS</sequence>
<dbReference type="InterPro" id="IPR045076">
    <property type="entry name" value="MutS"/>
</dbReference>
<dbReference type="EMBL" id="CP096568">
    <property type="protein sequence ID" value="UPU47105.1"/>
    <property type="molecule type" value="Genomic_DNA"/>
</dbReference>
<evidence type="ECO:0000313" key="6">
    <source>
        <dbReference type="Proteomes" id="UP000831484"/>
    </source>
</evidence>
<dbReference type="GO" id="GO:0006298">
    <property type="term" value="P:mismatch repair"/>
    <property type="evidence" value="ECO:0007669"/>
    <property type="project" value="InterPro"/>
</dbReference>
<evidence type="ECO:0000256" key="2">
    <source>
        <dbReference type="ARBA" id="ARBA00022840"/>
    </source>
</evidence>
<keyword evidence="1" id="KW-0547">Nucleotide-binding</keyword>
<dbReference type="Gene3D" id="3.40.50.300">
    <property type="entry name" value="P-loop containing nucleotide triphosphate hydrolases"/>
    <property type="match status" value="1"/>
</dbReference>
<geneLocation type="plasmid" evidence="5 6">
    <name>pdjl-6-5</name>
</geneLocation>
<organism evidence="5 6">
    <name type="scientific">Rhodococcus qingshengii JCM 15477</name>
    <dbReference type="NCBI Taxonomy" id="1303681"/>
    <lineage>
        <taxon>Bacteria</taxon>
        <taxon>Bacillati</taxon>
        <taxon>Actinomycetota</taxon>
        <taxon>Actinomycetes</taxon>
        <taxon>Mycobacteriales</taxon>
        <taxon>Nocardiaceae</taxon>
        <taxon>Rhodococcus</taxon>
        <taxon>Rhodococcus erythropolis group</taxon>
    </lineage>
</organism>
<dbReference type="InterPro" id="IPR000432">
    <property type="entry name" value="DNA_mismatch_repair_MutS_C"/>
</dbReference>
<dbReference type="Proteomes" id="UP000831484">
    <property type="component" value="Plasmid pdjl-6-5"/>
</dbReference>
<dbReference type="SMART" id="SM00534">
    <property type="entry name" value="MUTSac"/>
    <property type="match status" value="1"/>
</dbReference>
<dbReference type="RefSeq" id="WP_197486185.1">
    <property type="nucleotide sequence ID" value="NZ_CP096568.1"/>
</dbReference>
<dbReference type="PANTHER" id="PTHR11361:SF34">
    <property type="entry name" value="DNA MISMATCH REPAIR PROTEIN MSH1, MITOCHONDRIAL"/>
    <property type="match status" value="1"/>
</dbReference>
<dbReference type="GO" id="GO:0005524">
    <property type="term" value="F:ATP binding"/>
    <property type="evidence" value="ECO:0007669"/>
    <property type="project" value="UniProtKB-KW"/>
</dbReference>
<dbReference type="InterPro" id="IPR027417">
    <property type="entry name" value="P-loop_NTPase"/>
</dbReference>
<keyword evidence="3" id="KW-0238">DNA-binding</keyword>
<dbReference type="PANTHER" id="PTHR11361">
    <property type="entry name" value="DNA MISMATCH REPAIR PROTEIN MUTS FAMILY MEMBER"/>
    <property type="match status" value="1"/>
</dbReference>
<dbReference type="AlphaFoldDB" id="A0AB38RPP4"/>
<name>A0AB38RPP4_RHOSG</name>
<evidence type="ECO:0000256" key="3">
    <source>
        <dbReference type="ARBA" id="ARBA00023125"/>
    </source>
</evidence>
<keyword evidence="6" id="KW-1185">Reference proteome</keyword>
<dbReference type="Pfam" id="PF00488">
    <property type="entry name" value="MutS_V"/>
    <property type="match status" value="1"/>
</dbReference>
<evidence type="ECO:0000259" key="4">
    <source>
        <dbReference type="SMART" id="SM00534"/>
    </source>
</evidence>
<proteinExistence type="predicted"/>
<dbReference type="SUPFAM" id="SSF52540">
    <property type="entry name" value="P-loop containing nucleoside triphosphate hydrolases"/>
    <property type="match status" value="1"/>
</dbReference>
<accession>A0AB38RPP4</accession>
<evidence type="ECO:0000313" key="5">
    <source>
        <dbReference type="EMBL" id="UPU47105.1"/>
    </source>
</evidence>
<feature type="domain" description="DNA mismatch repair proteins mutS family" evidence="4">
    <location>
        <begin position="358"/>
        <end position="538"/>
    </location>
</feature>
<reference evidence="6" key="1">
    <citation type="journal article" date="2022" name="Environ. Microbiol.">
        <title>Functional analysis, diversity, and distribution of carbendazim hydrolases MheI and CbmA, responsible for the initial step in carbendazim degradation.</title>
        <authorList>
            <person name="Zhang M."/>
            <person name="Bai X."/>
            <person name="Li Q."/>
            <person name="Zhang L."/>
            <person name="Zhu Q."/>
            <person name="Gao S."/>
            <person name="Ke Z."/>
            <person name="Jiang M."/>
            <person name="Hu J."/>
            <person name="Qiu J."/>
            <person name="Hong Q."/>
        </authorList>
    </citation>
    <scope>NUCLEOTIDE SEQUENCE [LARGE SCALE GENOMIC DNA]</scope>
    <source>
        <strain evidence="6">djl-6</strain>
    </source>
</reference>
<dbReference type="GO" id="GO:0140664">
    <property type="term" value="F:ATP-dependent DNA damage sensor activity"/>
    <property type="evidence" value="ECO:0007669"/>
    <property type="project" value="InterPro"/>
</dbReference>
<dbReference type="GO" id="GO:0005829">
    <property type="term" value="C:cytosol"/>
    <property type="evidence" value="ECO:0007669"/>
    <property type="project" value="TreeGrafter"/>
</dbReference>
<evidence type="ECO:0000256" key="1">
    <source>
        <dbReference type="ARBA" id="ARBA00022741"/>
    </source>
</evidence>